<protein>
    <submittedName>
        <fullName evidence="1">Uncharacterized protein</fullName>
    </submittedName>
</protein>
<accession>A0A6A0A4C0</accession>
<name>A0A6A0A4C0_HAELA</name>
<organism evidence="1 2">
    <name type="scientific">Haematococcus lacustris</name>
    <name type="common">Green alga</name>
    <name type="synonym">Haematococcus pluvialis</name>
    <dbReference type="NCBI Taxonomy" id="44745"/>
    <lineage>
        <taxon>Eukaryota</taxon>
        <taxon>Viridiplantae</taxon>
        <taxon>Chlorophyta</taxon>
        <taxon>core chlorophytes</taxon>
        <taxon>Chlorophyceae</taxon>
        <taxon>CS clade</taxon>
        <taxon>Chlamydomonadales</taxon>
        <taxon>Haematococcaceae</taxon>
        <taxon>Haematococcus</taxon>
    </lineage>
</organism>
<evidence type="ECO:0000313" key="1">
    <source>
        <dbReference type="EMBL" id="GFH27544.1"/>
    </source>
</evidence>
<gene>
    <name evidence="1" type="ORF">HaLaN_25882</name>
</gene>
<dbReference type="AlphaFoldDB" id="A0A6A0A4C0"/>
<evidence type="ECO:0000313" key="2">
    <source>
        <dbReference type="Proteomes" id="UP000485058"/>
    </source>
</evidence>
<sequence>MHSGTSCPDHPSNCHHCHAARTHEGTCHVTKTSQGLLCLLPVMCLCRGAGRGWLRGGSWYGLAACAMGLPSSLGTGMGFRGSSSLRNGGWGAAPGSYGVCAQHKPVPLHDPDLGIG</sequence>
<comment type="caution">
    <text evidence="1">The sequence shown here is derived from an EMBL/GenBank/DDBJ whole genome shotgun (WGS) entry which is preliminary data.</text>
</comment>
<dbReference type="EMBL" id="BLLF01003518">
    <property type="protein sequence ID" value="GFH27544.1"/>
    <property type="molecule type" value="Genomic_DNA"/>
</dbReference>
<dbReference type="Proteomes" id="UP000485058">
    <property type="component" value="Unassembled WGS sequence"/>
</dbReference>
<keyword evidence="2" id="KW-1185">Reference proteome</keyword>
<proteinExistence type="predicted"/>
<reference evidence="1 2" key="1">
    <citation type="submission" date="2020-02" db="EMBL/GenBank/DDBJ databases">
        <title>Draft genome sequence of Haematococcus lacustris strain NIES-144.</title>
        <authorList>
            <person name="Morimoto D."/>
            <person name="Nakagawa S."/>
            <person name="Yoshida T."/>
            <person name="Sawayama S."/>
        </authorList>
    </citation>
    <scope>NUCLEOTIDE SEQUENCE [LARGE SCALE GENOMIC DNA]</scope>
    <source>
        <strain evidence="1 2">NIES-144</strain>
    </source>
</reference>